<dbReference type="EMBL" id="CP053452">
    <property type="protein sequence ID" value="QJX00918.1"/>
    <property type="molecule type" value="Genomic_DNA"/>
</dbReference>
<dbReference type="KEGG" id="ftj:FTUN_8556"/>
<evidence type="ECO:0000256" key="1">
    <source>
        <dbReference type="SAM" id="MobiDB-lite"/>
    </source>
</evidence>
<proteinExistence type="predicted"/>
<organism evidence="2 3">
    <name type="scientific">Frigoriglobus tundricola</name>
    <dbReference type="NCBI Taxonomy" id="2774151"/>
    <lineage>
        <taxon>Bacteria</taxon>
        <taxon>Pseudomonadati</taxon>
        <taxon>Planctomycetota</taxon>
        <taxon>Planctomycetia</taxon>
        <taxon>Gemmatales</taxon>
        <taxon>Gemmataceae</taxon>
        <taxon>Frigoriglobus</taxon>
    </lineage>
</organism>
<sequence length="52" mass="5535">MARAGVSGGCVLGRVEYGSRGRLPRNMKNRVKPSLRHADERGAKVTAAATLL</sequence>
<name>A0A6M5Z3C5_9BACT</name>
<evidence type="ECO:0000313" key="2">
    <source>
        <dbReference type="EMBL" id="QJX00918.1"/>
    </source>
</evidence>
<evidence type="ECO:0000313" key="3">
    <source>
        <dbReference type="Proteomes" id="UP000503447"/>
    </source>
</evidence>
<feature type="region of interest" description="Disordered" evidence="1">
    <location>
        <begin position="33"/>
        <end position="52"/>
    </location>
</feature>
<dbReference type="Proteomes" id="UP000503447">
    <property type="component" value="Chromosome"/>
</dbReference>
<reference evidence="3" key="1">
    <citation type="submission" date="2020-05" db="EMBL/GenBank/DDBJ databases">
        <title>Frigoriglobus tundricola gen. nov., sp. nov., a psychrotolerant cellulolytic planctomycete of the family Gemmataceae with two divergent copies of 16S rRNA gene.</title>
        <authorList>
            <person name="Kulichevskaya I.S."/>
            <person name="Ivanova A.A."/>
            <person name="Naumoff D.G."/>
            <person name="Beletsky A.V."/>
            <person name="Rijpstra W.I.C."/>
            <person name="Sinninghe Damste J.S."/>
            <person name="Mardanov A.V."/>
            <person name="Ravin N.V."/>
            <person name="Dedysh S.N."/>
        </authorList>
    </citation>
    <scope>NUCLEOTIDE SEQUENCE [LARGE SCALE GENOMIC DNA]</scope>
    <source>
        <strain evidence="3">PL17</strain>
    </source>
</reference>
<keyword evidence="3" id="KW-1185">Reference proteome</keyword>
<protein>
    <submittedName>
        <fullName evidence="2">Uncharacterized protein</fullName>
    </submittedName>
</protein>
<dbReference type="AlphaFoldDB" id="A0A6M5Z3C5"/>
<accession>A0A6M5Z3C5</accession>
<gene>
    <name evidence="2" type="ORF">FTUN_8556</name>
</gene>